<accession>A0A385DHM5</accession>
<dbReference type="PROSITE" id="PS51819">
    <property type="entry name" value="VOC"/>
    <property type="match status" value="1"/>
</dbReference>
<organism evidence="2 3">
    <name type="scientific">Streptomyces koyangensis</name>
    <dbReference type="NCBI Taxonomy" id="188770"/>
    <lineage>
        <taxon>Bacteria</taxon>
        <taxon>Bacillati</taxon>
        <taxon>Actinomycetota</taxon>
        <taxon>Actinomycetes</taxon>
        <taxon>Kitasatosporales</taxon>
        <taxon>Streptomycetaceae</taxon>
        <taxon>Streptomyces</taxon>
        <taxon>Streptomyces aurantiacus group</taxon>
    </lineage>
</organism>
<dbReference type="PANTHER" id="PTHR21366:SF14">
    <property type="entry name" value="GLYOXALASE DOMAIN-CONTAINING PROTEIN 5"/>
    <property type="match status" value="1"/>
</dbReference>
<dbReference type="InterPro" id="IPR029068">
    <property type="entry name" value="Glyas_Bleomycin-R_OHBP_Dase"/>
</dbReference>
<evidence type="ECO:0000259" key="1">
    <source>
        <dbReference type="PROSITE" id="PS51819"/>
    </source>
</evidence>
<dbReference type="PANTHER" id="PTHR21366">
    <property type="entry name" value="GLYOXALASE FAMILY PROTEIN"/>
    <property type="match status" value="1"/>
</dbReference>
<evidence type="ECO:0000313" key="3">
    <source>
        <dbReference type="Proteomes" id="UP000259636"/>
    </source>
</evidence>
<dbReference type="KEGG" id="sky:D0C37_26395"/>
<dbReference type="InterPro" id="IPR004360">
    <property type="entry name" value="Glyas_Fos-R_dOase_dom"/>
</dbReference>
<evidence type="ECO:0000313" key="2">
    <source>
        <dbReference type="EMBL" id="AXQ57776.1"/>
    </source>
</evidence>
<gene>
    <name evidence="2" type="ORF">D0C37_26395</name>
</gene>
<proteinExistence type="predicted"/>
<dbReference type="Gene3D" id="3.10.180.10">
    <property type="entry name" value="2,3-Dihydroxybiphenyl 1,2-Dioxygenase, domain 1"/>
    <property type="match status" value="1"/>
</dbReference>
<reference evidence="2 3" key="1">
    <citation type="submission" date="2018-08" db="EMBL/GenBank/DDBJ databases">
        <authorList>
            <person name="Ferrada E.E."/>
            <person name="Latorre B.A."/>
        </authorList>
    </citation>
    <scope>NUCLEOTIDE SEQUENCE [LARGE SCALE GENOMIC DNA]</scope>
    <source>
        <strain evidence="2 3">VK-A60T</strain>
    </source>
</reference>
<name>A0A385DHM5_9ACTN</name>
<dbReference type="Pfam" id="PF00903">
    <property type="entry name" value="Glyoxalase"/>
    <property type="match status" value="1"/>
</dbReference>
<protein>
    <submittedName>
        <fullName evidence="2">VOC family protein</fullName>
    </submittedName>
</protein>
<dbReference type="SUPFAM" id="SSF54593">
    <property type="entry name" value="Glyoxalase/Bleomycin resistance protein/Dihydroxybiphenyl dioxygenase"/>
    <property type="match status" value="1"/>
</dbReference>
<dbReference type="AlphaFoldDB" id="A0A385DHM5"/>
<sequence>MSQTTEPSSAGQRPRLDHLVLWVADPAASAVFYQEALAAQPVRLAEFTAGEVPFPSVRLNDETILDLMPHTMAPRTEVFPGAHNGSGHPLNHFCVALTGTGFDALATRLERLGAPVSKTGRGSFGARGAATRSFYFGDPDGNVIEARHYDEEPGAAGSSGEDAGA</sequence>
<dbReference type="Proteomes" id="UP000259636">
    <property type="component" value="Chromosome"/>
</dbReference>
<dbReference type="InterPro" id="IPR037523">
    <property type="entry name" value="VOC_core"/>
</dbReference>
<dbReference type="RefSeq" id="WP_101278162.1">
    <property type="nucleotide sequence ID" value="NZ_CP031742.1"/>
</dbReference>
<dbReference type="GeneID" id="300117661"/>
<dbReference type="InterPro" id="IPR050383">
    <property type="entry name" value="GlyoxalaseI/FosfomycinResist"/>
</dbReference>
<dbReference type="EMBL" id="CP031742">
    <property type="protein sequence ID" value="AXQ57776.1"/>
    <property type="molecule type" value="Genomic_DNA"/>
</dbReference>
<feature type="domain" description="VOC" evidence="1">
    <location>
        <begin position="15"/>
        <end position="149"/>
    </location>
</feature>